<dbReference type="KEGG" id="msei:MSEDJ_17590"/>
<name>A0A7I7QMS8_9MYCO</name>
<dbReference type="EMBL" id="AP022588">
    <property type="protein sequence ID" value="BBY27663.1"/>
    <property type="molecule type" value="Genomic_DNA"/>
</dbReference>
<proteinExistence type="predicted"/>
<keyword evidence="2" id="KW-1185">Reference proteome</keyword>
<sequence length="84" mass="8794">MDASVVVRVAGTGSRGGVVIAVEGCAMPHREASFTESVITVPQEHAMFAPTALPICRERSSPQSKSLPETFNAAIRSAHDTALS</sequence>
<gene>
    <name evidence="1" type="ORF">MSEDJ_17590</name>
</gene>
<evidence type="ECO:0000313" key="1">
    <source>
        <dbReference type="EMBL" id="BBY27663.1"/>
    </source>
</evidence>
<reference evidence="1 2" key="1">
    <citation type="journal article" date="2019" name="Emerg. Microbes Infect.">
        <title>Comprehensive subspecies identification of 175 nontuberculous mycobacteria species based on 7547 genomic profiles.</title>
        <authorList>
            <person name="Matsumoto Y."/>
            <person name="Kinjo T."/>
            <person name="Motooka D."/>
            <person name="Nabeya D."/>
            <person name="Jung N."/>
            <person name="Uechi K."/>
            <person name="Horii T."/>
            <person name="Iida T."/>
            <person name="Fujita J."/>
            <person name="Nakamura S."/>
        </authorList>
    </citation>
    <scope>NUCLEOTIDE SEQUENCE [LARGE SCALE GENOMIC DNA]</scope>
    <source>
        <strain evidence="1 2">JCM 17899</strain>
    </source>
</reference>
<organism evidence="1 2">
    <name type="scientific">Mycolicibacterium sediminis</name>
    <dbReference type="NCBI Taxonomy" id="1286180"/>
    <lineage>
        <taxon>Bacteria</taxon>
        <taxon>Bacillati</taxon>
        <taxon>Actinomycetota</taxon>
        <taxon>Actinomycetes</taxon>
        <taxon>Mycobacteriales</taxon>
        <taxon>Mycobacteriaceae</taxon>
        <taxon>Mycolicibacterium</taxon>
    </lineage>
</organism>
<dbReference type="AlphaFoldDB" id="A0A7I7QMS8"/>
<dbReference type="Proteomes" id="UP000467193">
    <property type="component" value="Chromosome"/>
</dbReference>
<protein>
    <submittedName>
        <fullName evidence="1">Uncharacterized protein</fullName>
    </submittedName>
</protein>
<accession>A0A7I7QMS8</accession>
<evidence type="ECO:0000313" key="2">
    <source>
        <dbReference type="Proteomes" id="UP000467193"/>
    </source>
</evidence>